<organism evidence="2 3">
    <name type="scientific">Chryseobacterium camelliae</name>
    <dbReference type="NCBI Taxonomy" id="1265445"/>
    <lineage>
        <taxon>Bacteria</taxon>
        <taxon>Pseudomonadati</taxon>
        <taxon>Bacteroidota</taxon>
        <taxon>Flavobacteriia</taxon>
        <taxon>Flavobacteriales</taxon>
        <taxon>Weeksellaceae</taxon>
        <taxon>Chryseobacterium group</taxon>
        <taxon>Chryseobacterium</taxon>
    </lineage>
</organism>
<dbReference type="SUPFAM" id="SSF51206">
    <property type="entry name" value="cAMP-binding domain-like"/>
    <property type="match status" value="1"/>
</dbReference>
<dbReference type="Proteomes" id="UP001225072">
    <property type="component" value="Unassembled WGS sequence"/>
</dbReference>
<protein>
    <submittedName>
        <fullName evidence="2">CRP-like cAMP-binding protein</fullName>
    </submittedName>
</protein>
<dbReference type="EMBL" id="JAUTAL010000001">
    <property type="protein sequence ID" value="MDQ1095537.1"/>
    <property type="molecule type" value="Genomic_DNA"/>
</dbReference>
<dbReference type="InterPro" id="IPR014710">
    <property type="entry name" value="RmlC-like_jellyroll"/>
</dbReference>
<keyword evidence="3" id="KW-1185">Reference proteome</keyword>
<feature type="domain" description="Cyclic nucleotide-binding" evidence="1">
    <location>
        <begin position="16"/>
        <end position="111"/>
    </location>
</feature>
<gene>
    <name evidence="2" type="ORF">QE404_000684</name>
</gene>
<dbReference type="CDD" id="cd00038">
    <property type="entry name" value="CAP_ED"/>
    <property type="match status" value="1"/>
</dbReference>
<reference evidence="2 3" key="1">
    <citation type="submission" date="2023-07" db="EMBL/GenBank/DDBJ databases">
        <title>Functional and genomic diversity of the sorghum phyllosphere microbiome.</title>
        <authorList>
            <person name="Shade A."/>
        </authorList>
    </citation>
    <scope>NUCLEOTIDE SEQUENCE [LARGE SCALE GENOMIC DNA]</scope>
    <source>
        <strain evidence="2 3">SORGH_AS_1064</strain>
    </source>
</reference>
<dbReference type="RefSeq" id="WP_307446487.1">
    <property type="nucleotide sequence ID" value="NZ_JAUTAL010000001.1"/>
</dbReference>
<dbReference type="Pfam" id="PF00027">
    <property type="entry name" value="cNMP_binding"/>
    <property type="match status" value="1"/>
</dbReference>
<dbReference type="InterPro" id="IPR000595">
    <property type="entry name" value="cNMP-bd_dom"/>
</dbReference>
<sequence length="183" mass="21270">MKMLEQFGCFSEAETKLFHSMLTNKYVKKDEVLVRQGEISKSIFFVVKGSFYQLYFCQDREENHITDLYMENDWLFNADSLINQAPSKSAIICFSDAEVAELTLESLHQLIAFSRNFLLLNKIFNTLSSKIALYDEHLTPARKYNHILTSKPQLLQSFPLAMIASYLKIRPETLSRVRANIRI</sequence>
<evidence type="ECO:0000313" key="3">
    <source>
        <dbReference type="Proteomes" id="UP001225072"/>
    </source>
</evidence>
<proteinExistence type="predicted"/>
<evidence type="ECO:0000313" key="2">
    <source>
        <dbReference type="EMBL" id="MDQ1095537.1"/>
    </source>
</evidence>
<evidence type="ECO:0000259" key="1">
    <source>
        <dbReference type="PROSITE" id="PS50042"/>
    </source>
</evidence>
<accession>A0ABU0TEV5</accession>
<dbReference type="PROSITE" id="PS50042">
    <property type="entry name" value="CNMP_BINDING_3"/>
    <property type="match status" value="1"/>
</dbReference>
<name>A0ABU0TEV5_9FLAO</name>
<dbReference type="InterPro" id="IPR018490">
    <property type="entry name" value="cNMP-bd_dom_sf"/>
</dbReference>
<dbReference type="Gene3D" id="2.60.120.10">
    <property type="entry name" value="Jelly Rolls"/>
    <property type="match status" value="1"/>
</dbReference>
<comment type="caution">
    <text evidence="2">The sequence shown here is derived from an EMBL/GenBank/DDBJ whole genome shotgun (WGS) entry which is preliminary data.</text>
</comment>